<dbReference type="InterPro" id="IPR035647">
    <property type="entry name" value="EFG_III/V"/>
</dbReference>
<dbReference type="PANTHER" id="PTHR16301:SF20">
    <property type="entry name" value="IMPACT FAMILY MEMBER YIGZ"/>
    <property type="match status" value="1"/>
</dbReference>
<sequence>MSTADQPIGHTADSMPRQTLAGDKQRNRSTMMGKRPGWEFADRIVHLIVQSSSDQLSIQSFGGIFLSENYVTIKENGQHELLIKKSQFICTLTRVTSKEAADNFIAATKKANPKANHNCFAYLIGQNDQIQRESDDGEPSGTAGVPILEVLKRVGVHNVAAVVTRYFGGIKLGAGGLIRAYSNATSTALESVGLVNRVMQTAILTTINYANFEKLSYFLQQQQIPVADTAYAESVTVTLMVSETAIEQTQALITDFLSGQVTFKLGDQQYNDVPITFEAAKKLTSMP</sequence>
<dbReference type="PROSITE" id="PS00910">
    <property type="entry name" value="UPF0029"/>
    <property type="match status" value="1"/>
</dbReference>
<keyword evidence="6" id="KW-1185">Reference proteome</keyword>
<dbReference type="InterPro" id="IPR036956">
    <property type="entry name" value="Impact_N_sf"/>
</dbReference>
<accession>A0A0R1HNH8</accession>
<dbReference type="Gene3D" id="3.30.230.30">
    <property type="entry name" value="Impact, N-terminal domain"/>
    <property type="match status" value="1"/>
</dbReference>
<dbReference type="InterPro" id="IPR015269">
    <property type="entry name" value="UPF0029_Impact_C"/>
</dbReference>
<dbReference type="Proteomes" id="UP000050911">
    <property type="component" value="Unassembled WGS sequence"/>
</dbReference>
<dbReference type="GO" id="GO:0006446">
    <property type="term" value="P:regulation of translational initiation"/>
    <property type="evidence" value="ECO:0007669"/>
    <property type="project" value="TreeGrafter"/>
</dbReference>
<name>A0A0R1HNH8_9LACO</name>
<feature type="domain" description="UPF0029" evidence="4">
    <location>
        <begin position="206"/>
        <end position="260"/>
    </location>
</feature>
<evidence type="ECO:0000313" key="5">
    <source>
        <dbReference type="EMBL" id="KRK48054.1"/>
    </source>
</evidence>
<dbReference type="Gene3D" id="3.30.70.240">
    <property type="match status" value="1"/>
</dbReference>
<evidence type="ECO:0000259" key="3">
    <source>
        <dbReference type="Pfam" id="PF01205"/>
    </source>
</evidence>
<dbReference type="EMBL" id="AZCX01000004">
    <property type="protein sequence ID" value="KRK48054.1"/>
    <property type="molecule type" value="Genomic_DNA"/>
</dbReference>
<evidence type="ECO:0000313" key="6">
    <source>
        <dbReference type="Proteomes" id="UP000050911"/>
    </source>
</evidence>
<dbReference type="Pfam" id="PF09186">
    <property type="entry name" value="DUF1949"/>
    <property type="match status" value="1"/>
</dbReference>
<evidence type="ECO:0008006" key="7">
    <source>
        <dbReference type="Google" id="ProtNLM"/>
    </source>
</evidence>
<dbReference type="InterPro" id="IPR020568">
    <property type="entry name" value="Ribosomal_Su5_D2-typ_SF"/>
</dbReference>
<dbReference type="SUPFAM" id="SSF54211">
    <property type="entry name" value="Ribosomal protein S5 domain 2-like"/>
    <property type="match status" value="1"/>
</dbReference>
<dbReference type="PANTHER" id="PTHR16301">
    <property type="entry name" value="IMPACT-RELATED"/>
    <property type="match status" value="1"/>
</dbReference>
<dbReference type="InterPro" id="IPR020569">
    <property type="entry name" value="UPF0029_Impact_CS"/>
</dbReference>
<dbReference type="STRING" id="1302272.FC96_GL001783"/>
<dbReference type="Pfam" id="PF01205">
    <property type="entry name" value="Impact_N"/>
    <property type="match status" value="1"/>
</dbReference>
<evidence type="ECO:0000259" key="4">
    <source>
        <dbReference type="Pfam" id="PF09186"/>
    </source>
</evidence>
<comment type="caution">
    <text evidence="5">The sequence shown here is derived from an EMBL/GenBank/DDBJ whole genome shotgun (WGS) entry which is preliminary data.</text>
</comment>
<evidence type="ECO:0000256" key="2">
    <source>
        <dbReference type="SAM" id="MobiDB-lite"/>
    </source>
</evidence>
<proteinExistence type="inferred from homology"/>
<feature type="region of interest" description="Disordered" evidence="2">
    <location>
        <begin position="1"/>
        <end position="30"/>
    </location>
</feature>
<dbReference type="InterPro" id="IPR015796">
    <property type="entry name" value="Impact_YigZ-like"/>
</dbReference>
<dbReference type="GO" id="GO:0005737">
    <property type="term" value="C:cytoplasm"/>
    <property type="evidence" value="ECO:0007669"/>
    <property type="project" value="TreeGrafter"/>
</dbReference>
<evidence type="ECO:0000256" key="1">
    <source>
        <dbReference type="ARBA" id="ARBA00007665"/>
    </source>
</evidence>
<comment type="similarity">
    <text evidence="1">Belongs to the IMPACT family.</text>
</comment>
<dbReference type="NCBIfam" id="TIGR00257">
    <property type="entry name" value="IMPACT_YIGZ"/>
    <property type="match status" value="1"/>
</dbReference>
<dbReference type="AlphaFoldDB" id="A0A0R1HNH8"/>
<dbReference type="PATRIC" id="fig|1302272.5.peg.1809"/>
<protein>
    <recommendedName>
        <fullName evidence="7">YigZ family protein</fullName>
    </recommendedName>
</protein>
<dbReference type="InterPro" id="IPR023582">
    <property type="entry name" value="Impact"/>
</dbReference>
<organism evidence="5 6">
    <name type="scientific">Secundilactobacillus kimchicus JCM 15530</name>
    <dbReference type="NCBI Taxonomy" id="1302272"/>
    <lineage>
        <taxon>Bacteria</taxon>
        <taxon>Bacillati</taxon>
        <taxon>Bacillota</taxon>
        <taxon>Bacilli</taxon>
        <taxon>Lactobacillales</taxon>
        <taxon>Lactobacillaceae</taxon>
        <taxon>Secundilactobacillus</taxon>
    </lineage>
</organism>
<dbReference type="InterPro" id="IPR001498">
    <property type="entry name" value="Impact_N"/>
</dbReference>
<dbReference type="SUPFAM" id="SSF54980">
    <property type="entry name" value="EF-G C-terminal domain-like"/>
    <property type="match status" value="1"/>
</dbReference>
<gene>
    <name evidence="5" type="ORF">FC96_GL001783</name>
</gene>
<feature type="domain" description="Impact N-terminal" evidence="3">
    <location>
        <begin position="84"/>
        <end position="189"/>
    </location>
</feature>
<reference evidence="5 6" key="1">
    <citation type="journal article" date="2015" name="Genome Announc.">
        <title>Expanding the biotechnology potential of lactobacilli through comparative genomics of 213 strains and associated genera.</title>
        <authorList>
            <person name="Sun Z."/>
            <person name="Harris H.M."/>
            <person name="McCann A."/>
            <person name="Guo C."/>
            <person name="Argimon S."/>
            <person name="Zhang W."/>
            <person name="Yang X."/>
            <person name="Jeffery I.B."/>
            <person name="Cooney J.C."/>
            <person name="Kagawa T.F."/>
            <person name="Liu W."/>
            <person name="Song Y."/>
            <person name="Salvetti E."/>
            <person name="Wrobel A."/>
            <person name="Rasinkangas P."/>
            <person name="Parkhill J."/>
            <person name="Rea M.C."/>
            <person name="O'Sullivan O."/>
            <person name="Ritari J."/>
            <person name="Douillard F.P."/>
            <person name="Paul Ross R."/>
            <person name="Yang R."/>
            <person name="Briner A.E."/>
            <person name="Felis G.E."/>
            <person name="de Vos W.M."/>
            <person name="Barrangou R."/>
            <person name="Klaenhammer T.R."/>
            <person name="Caufield P.W."/>
            <person name="Cui Y."/>
            <person name="Zhang H."/>
            <person name="O'Toole P.W."/>
        </authorList>
    </citation>
    <scope>NUCLEOTIDE SEQUENCE [LARGE SCALE GENOMIC DNA]</scope>
    <source>
        <strain evidence="5 6">JCM 15530</strain>
    </source>
</reference>